<gene>
    <name evidence="2" type="ORF">NBRC116598_28720</name>
</gene>
<dbReference type="EMBL" id="BAABWU010000012">
    <property type="protein sequence ID" value="GAA6197428.1"/>
    <property type="molecule type" value="Genomic_DNA"/>
</dbReference>
<protein>
    <recommendedName>
        <fullName evidence="4">Integrase core domain-containing protein</fullName>
    </recommendedName>
</protein>
<reference evidence="2 3" key="1">
    <citation type="submission" date="2024-04" db="EMBL/GenBank/DDBJ databases">
        <title>Draft genome sequence of Pseudophaeobacter arcticus NBRC 116598.</title>
        <authorList>
            <person name="Miyakawa T."/>
            <person name="Kusuya Y."/>
            <person name="Miura T."/>
        </authorList>
    </citation>
    <scope>NUCLEOTIDE SEQUENCE [LARGE SCALE GENOMIC DNA]</scope>
    <source>
        <strain evidence="2 3">SU-CL00105</strain>
    </source>
</reference>
<name>A0ABQ0ANG4_9RHOB</name>
<keyword evidence="3" id="KW-1185">Reference proteome</keyword>
<accession>A0ABQ0ANG4</accession>
<evidence type="ECO:0000256" key="1">
    <source>
        <dbReference type="SAM" id="MobiDB-lite"/>
    </source>
</evidence>
<proteinExistence type="predicted"/>
<dbReference type="Proteomes" id="UP001441944">
    <property type="component" value="Unassembled WGS sequence"/>
</dbReference>
<sequence>MAGDQKMDYVRGAPFHPQIQGKSERWHQTMKNRVLLENNYLSGDPERQIGAGHQREARRGTSEIRALGAICASCSQKRSGMSLFVL</sequence>
<evidence type="ECO:0000313" key="2">
    <source>
        <dbReference type="EMBL" id="GAA6197428.1"/>
    </source>
</evidence>
<feature type="region of interest" description="Disordered" evidence="1">
    <location>
        <begin position="1"/>
        <end position="26"/>
    </location>
</feature>
<evidence type="ECO:0008006" key="4">
    <source>
        <dbReference type="Google" id="ProtNLM"/>
    </source>
</evidence>
<organism evidence="2 3">
    <name type="scientific">Pseudophaeobacter arcticus</name>
    <dbReference type="NCBI Taxonomy" id="385492"/>
    <lineage>
        <taxon>Bacteria</taxon>
        <taxon>Pseudomonadati</taxon>
        <taxon>Pseudomonadota</taxon>
        <taxon>Alphaproteobacteria</taxon>
        <taxon>Rhodobacterales</taxon>
        <taxon>Paracoccaceae</taxon>
        <taxon>Pseudophaeobacter</taxon>
    </lineage>
</organism>
<evidence type="ECO:0000313" key="3">
    <source>
        <dbReference type="Proteomes" id="UP001441944"/>
    </source>
</evidence>
<comment type="caution">
    <text evidence="2">The sequence shown here is derived from an EMBL/GenBank/DDBJ whole genome shotgun (WGS) entry which is preliminary data.</text>
</comment>